<keyword evidence="2" id="KW-1003">Cell membrane</keyword>
<protein>
    <recommendedName>
        <fullName evidence="11">Ionotropic receptor</fullName>
    </recommendedName>
</protein>
<keyword evidence="4 8" id="KW-1133">Transmembrane helix</keyword>
<dbReference type="EMBL" id="JADBJN010000004">
    <property type="protein sequence ID" value="KAG5667570.1"/>
    <property type="molecule type" value="Genomic_DNA"/>
</dbReference>
<accession>A0A9J6BCY5</accession>
<keyword evidence="3 8" id="KW-0812">Transmembrane</keyword>
<comment type="caution">
    <text evidence="9">The sequence shown here is derived from an EMBL/GenBank/DDBJ whole genome shotgun (WGS) entry which is preliminary data.</text>
</comment>
<keyword evidence="7" id="KW-0325">Glycoprotein</keyword>
<feature type="transmembrane region" description="Helical" evidence="8">
    <location>
        <begin position="370"/>
        <end position="392"/>
    </location>
</feature>
<evidence type="ECO:0000256" key="3">
    <source>
        <dbReference type="ARBA" id="ARBA00022692"/>
    </source>
</evidence>
<reference evidence="9" key="1">
    <citation type="submission" date="2021-03" db="EMBL/GenBank/DDBJ databases">
        <title>Chromosome level genome of the anhydrobiotic midge Polypedilum vanderplanki.</title>
        <authorList>
            <person name="Yoshida Y."/>
            <person name="Kikawada T."/>
            <person name="Gusev O."/>
        </authorList>
    </citation>
    <scope>NUCLEOTIDE SEQUENCE</scope>
    <source>
        <strain evidence="9">NIAS01</strain>
        <tissue evidence="9">Whole body or cell culture</tissue>
    </source>
</reference>
<evidence type="ECO:0000313" key="10">
    <source>
        <dbReference type="Proteomes" id="UP001107558"/>
    </source>
</evidence>
<keyword evidence="10" id="KW-1185">Reference proteome</keyword>
<dbReference type="AlphaFoldDB" id="A0A9J6BCY5"/>
<dbReference type="Proteomes" id="UP001107558">
    <property type="component" value="Chromosome 4"/>
</dbReference>
<evidence type="ECO:0008006" key="11">
    <source>
        <dbReference type="Google" id="ProtNLM"/>
    </source>
</evidence>
<keyword evidence="6" id="KW-0675">Receptor</keyword>
<evidence type="ECO:0000256" key="1">
    <source>
        <dbReference type="ARBA" id="ARBA00004651"/>
    </source>
</evidence>
<evidence type="ECO:0000256" key="6">
    <source>
        <dbReference type="ARBA" id="ARBA00023170"/>
    </source>
</evidence>
<name>A0A9J6BCY5_POLVA</name>
<evidence type="ECO:0000256" key="5">
    <source>
        <dbReference type="ARBA" id="ARBA00023136"/>
    </source>
</evidence>
<feature type="transmembrane region" description="Helical" evidence="8">
    <location>
        <begin position="404"/>
        <end position="422"/>
    </location>
</feature>
<dbReference type="PANTHER" id="PTHR42643">
    <property type="entry name" value="IONOTROPIC RECEPTOR 20A-RELATED"/>
    <property type="match status" value="1"/>
</dbReference>
<sequence>MKICYLKTKSKKNKKYSTLNLTKINFACLLFFLAFCVEISSQKRNLKNIYNENPAQSVSKSITDVINEFYIKNNIELDFIIYGNKTNHINDVINGIKIFPTTLKHISNVNEWDYKLNRSAIFFVSSLTKIDDLHLNSLYLHASLQKQFTNLQSKKLKFIIFIENAESFELVENKFQSIEQQHLLHYFGLYFLEFLIFIDKNKIILAANVYYSEKKCGEIQLQKLNSFDKKSQKWDKKLENFDHFANFHGCIIAFHSFIENHLYIKDFTNLSISNETLADKNVKFAGIINTLLEIVAVKYNFTIHYTIIELKNEFIGTKNYKPTYSFFIHENKEELFGAYQSQPLYLYLYILSYNDFYTNYEKLTFPFDSITWILIFLVFGLTFGAIIGLQFCPNWLKTIIFGEGINNPAYNALGIFFGISQMQLAQEFFGRTIFIIYIWFCLIIRTCWQSMMFECITNDMRKPMPETIEDLINMDYKVLALDRNLYYEILNNRDGPEIKNQTDFDDYKLFYEAALNGDTKSKYAFFASAYLHAILNSTFKDSLPIMKNERMTKKTHIYMVKQNVLTQAIDERINELMPSGILQHESDYGMWYLHRPVDVEIPDSRRILAMSDLEFGFVIFLGFLGLAIVVFICELHALYVRRELKKLLGLYEFMRVIRERLRDYHDRW</sequence>
<dbReference type="GO" id="GO:0005886">
    <property type="term" value="C:plasma membrane"/>
    <property type="evidence" value="ECO:0007669"/>
    <property type="project" value="UniProtKB-SubCell"/>
</dbReference>
<evidence type="ECO:0000256" key="2">
    <source>
        <dbReference type="ARBA" id="ARBA00022475"/>
    </source>
</evidence>
<keyword evidence="5 8" id="KW-0472">Membrane</keyword>
<feature type="transmembrane region" description="Helical" evidence="8">
    <location>
        <begin position="615"/>
        <end position="639"/>
    </location>
</feature>
<dbReference type="InterPro" id="IPR052192">
    <property type="entry name" value="Insect_Ionotropic_Sensory_Rcpt"/>
</dbReference>
<dbReference type="PANTHER" id="PTHR42643:SF30">
    <property type="entry name" value="IONOTROPIC RECEPTOR 40A-RELATED"/>
    <property type="match status" value="1"/>
</dbReference>
<dbReference type="OrthoDB" id="8050636at2759"/>
<feature type="transmembrane region" description="Helical" evidence="8">
    <location>
        <begin position="428"/>
        <end position="448"/>
    </location>
</feature>
<comment type="subcellular location">
    <subcellularLocation>
        <location evidence="1">Cell membrane</location>
        <topology evidence="1">Multi-pass membrane protein</topology>
    </subcellularLocation>
</comment>
<evidence type="ECO:0000256" key="8">
    <source>
        <dbReference type="SAM" id="Phobius"/>
    </source>
</evidence>
<evidence type="ECO:0000256" key="4">
    <source>
        <dbReference type="ARBA" id="ARBA00022989"/>
    </source>
</evidence>
<evidence type="ECO:0000256" key="7">
    <source>
        <dbReference type="ARBA" id="ARBA00023180"/>
    </source>
</evidence>
<gene>
    <name evidence="9" type="ORF">PVAND_015547</name>
</gene>
<evidence type="ECO:0000313" key="9">
    <source>
        <dbReference type="EMBL" id="KAG5667570.1"/>
    </source>
</evidence>
<proteinExistence type="predicted"/>
<organism evidence="9 10">
    <name type="scientific">Polypedilum vanderplanki</name>
    <name type="common">Sleeping chironomid midge</name>
    <dbReference type="NCBI Taxonomy" id="319348"/>
    <lineage>
        <taxon>Eukaryota</taxon>
        <taxon>Metazoa</taxon>
        <taxon>Ecdysozoa</taxon>
        <taxon>Arthropoda</taxon>
        <taxon>Hexapoda</taxon>
        <taxon>Insecta</taxon>
        <taxon>Pterygota</taxon>
        <taxon>Neoptera</taxon>
        <taxon>Endopterygota</taxon>
        <taxon>Diptera</taxon>
        <taxon>Nematocera</taxon>
        <taxon>Chironomoidea</taxon>
        <taxon>Chironomidae</taxon>
        <taxon>Chironominae</taxon>
        <taxon>Polypedilum</taxon>
        <taxon>Polypedilum</taxon>
    </lineage>
</organism>